<evidence type="ECO:0000313" key="2">
    <source>
        <dbReference type="EMBL" id="KAH7248685.1"/>
    </source>
</evidence>
<dbReference type="AlphaFoldDB" id="A0A9P9K964"/>
<dbReference type="GeneID" id="70227644"/>
<evidence type="ECO:0000313" key="3">
    <source>
        <dbReference type="Proteomes" id="UP000720189"/>
    </source>
</evidence>
<dbReference type="Proteomes" id="UP000720189">
    <property type="component" value="Unassembled WGS sequence"/>
</dbReference>
<protein>
    <submittedName>
        <fullName evidence="2">Uncharacterized protein</fullName>
    </submittedName>
</protein>
<accession>A0A9P9K964</accession>
<feature type="compositionally biased region" description="Polar residues" evidence="1">
    <location>
        <begin position="61"/>
        <end position="84"/>
    </location>
</feature>
<evidence type="ECO:0000256" key="1">
    <source>
        <dbReference type="SAM" id="MobiDB-lite"/>
    </source>
</evidence>
<dbReference type="EMBL" id="JAGMUX010000009">
    <property type="protein sequence ID" value="KAH7248685.1"/>
    <property type="molecule type" value="Genomic_DNA"/>
</dbReference>
<gene>
    <name evidence="2" type="ORF">BKA55DRAFT_664216</name>
</gene>
<dbReference type="RefSeq" id="XP_046048480.1">
    <property type="nucleotide sequence ID" value="XM_046197690.1"/>
</dbReference>
<proteinExistence type="predicted"/>
<reference evidence="2" key="1">
    <citation type="journal article" date="2021" name="Nat. Commun.">
        <title>Genetic determinants of endophytism in the Arabidopsis root mycobiome.</title>
        <authorList>
            <person name="Mesny F."/>
            <person name="Miyauchi S."/>
            <person name="Thiergart T."/>
            <person name="Pickel B."/>
            <person name="Atanasova L."/>
            <person name="Karlsson M."/>
            <person name="Huettel B."/>
            <person name="Barry K.W."/>
            <person name="Haridas S."/>
            <person name="Chen C."/>
            <person name="Bauer D."/>
            <person name="Andreopoulos W."/>
            <person name="Pangilinan J."/>
            <person name="LaButti K."/>
            <person name="Riley R."/>
            <person name="Lipzen A."/>
            <person name="Clum A."/>
            <person name="Drula E."/>
            <person name="Henrissat B."/>
            <person name="Kohler A."/>
            <person name="Grigoriev I.V."/>
            <person name="Martin F.M."/>
            <person name="Hacquard S."/>
        </authorList>
    </citation>
    <scope>NUCLEOTIDE SEQUENCE</scope>
    <source>
        <strain evidence="2">MPI-CAGE-AT-0023</strain>
    </source>
</reference>
<feature type="region of interest" description="Disordered" evidence="1">
    <location>
        <begin position="46"/>
        <end position="104"/>
    </location>
</feature>
<keyword evidence="3" id="KW-1185">Reference proteome</keyword>
<comment type="caution">
    <text evidence="2">The sequence shown here is derived from an EMBL/GenBank/DDBJ whole genome shotgun (WGS) entry which is preliminary data.</text>
</comment>
<sequence>MSINCQPCMVDVEGDSLVFFSKPRWCELKMNISGILSIVREPQFQMSSQSSLAPNRRPPNRSLQGCTVAASPSSPEAQGTSRSQRPARGGGRSPLEALPVWSGF</sequence>
<organism evidence="2 3">
    <name type="scientific">Fusarium redolens</name>
    <dbReference type="NCBI Taxonomy" id="48865"/>
    <lineage>
        <taxon>Eukaryota</taxon>
        <taxon>Fungi</taxon>
        <taxon>Dikarya</taxon>
        <taxon>Ascomycota</taxon>
        <taxon>Pezizomycotina</taxon>
        <taxon>Sordariomycetes</taxon>
        <taxon>Hypocreomycetidae</taxon>
        <taxon>Hypocreales</taxon>
        <taxon>Nectriaceae</taxon>
        <taxon>Fusarium</taxon>
        <taxon>Fusarium redolens species complex</taxon>
    </lineage>
</organism>
<name>A0A9P9K964_FUSRE</name>